<organism evidence="1 2">
    <name type="scientific">Lacibacter luteus</name>
    <dbReference type="NCBI Taxonomy" id="2508719"/>
    <lineage>
        <taxon>Bacteria</taxon>
        <taxon>Pseudomonadati</taxon>
        <taxon>Bacteroidota</taxon>
        <taxon>Chitinophagia</taxon>
        <taxon>Chitinophagales</taxon>
        <taxon>Chitinophagaceae</taxon>
        <taxon>Lacibacter</taxon>
    </lineage>
</organism>
<dbReference type="PANTHER" id="PTHR30619">
    <property type="entry name" value="DNA INTERNALIZATION/COMPETENCE PROTEIN COMEC/REC2"/>
    <property type="match status" value="1"/>
</dbReference>
<dbReference type="AlphaFoldDB" id="A0A4Q1CLA0"/>
<dbReference type="PANTHER" id="PTHR30619:SF1">
    <property type="entry name" value="RECOMBINATION PROTEIN 2"/>
    <property type="match status" value="1"/>
</dbReference>
<keyword evidence="1" id="KW-0378">Hydrolase</keyword>
<dbReference type="RefSeq" id="WP_129129149.1">
    <property type="nucleotide sequence ID" value="NZ_SDHW01000001.1"/>
</dbReference>
<protein>
    <submittedName>
        <fullName evidence="1">MBL fold metallo-hydrolase</fullName>
    </submittedName>
</protein>
<evidence type="ECO:0000313" key="2">
    <source>
        <dbReference type="Proteomes" id="UP000290204"/>
    </source>
</evidence>
<dbReference type="InterPro" id="IPR052159">
    <property type="entry name" value="Competence_DNA_uptake"/>
</dbReference>
<dbReference type="Proteomes" id="UP000290204">
    <property type="component" value="Unassembled WGS sequence"/>
</dbReference>
<evidence type="ECO:0000313" key="1">
    <source>
        <dbReference type="EMBL" id="RXK61777.1"/>
    </source>
</evidence>
<accession>A0A4Q1CLA0</accession>
<dbReference type="InterPro" id="IPR036866">
    <property type="entry name" value="RibonucZ/Hydroxyglut_hydro"/>
</dbReference>
<keyword evidence="2" id="KW-1185">Reference proteome</keyword>
<dbReference type="SUPFAM" id="SSF56281">
    <property type="entry name" value="Metallo-hydrolase/oxidoreductase"/>
    <property type="match status" value="1"/>
</dbReference>
<dbReference type="EMBL" id="SDHW01000001">
    <property type="protein sequence ID" value="RXK61777.1"/>
    <property type="molecule type" value="Genomic_DNA"/>
</dbReference>
<dbReference type="Gene3D" id="3.60.15.10">
    <property type="entry name" value="Ribonuclease Z/Hydroxyacylglutathione hydrolase-like"/>
    <property type="match status" value="1"/>
</dbReference>
<sequence length="339" mass="39296">MSVIHFLNVLEGDCNIIQHDTRRVSVIDVSNAYNDIDTEEERRVKASEVRKIMRLRTQVPTDKIDYGQKKTPDNPILYLKKYGISDIFRFIITHPDMDHLDGIQDLYSEFSITNTWDTDNKKSIDADANFAGYNKEDWQFYRKLRNGQVNTTKRLTYFAKNDNLYYNEDNLKILCPTPELLRNANECGNYNDSSYVLLYTPPKSNGGKWKFLFAGDSEDNSWEYILSNHKEDVANVDVLFAPHHGRDSGRSYEFLKTVKPKVTLFGNASSKHLAYSSYAASLRITNNQAGYIIMDISPEKVVLYVKNFEFARNFLHNRGWSEPVYNSKFQAYGIIQYNA</sequence>
<proteinExistence type="predicted"/>
<reference evidence="1 2" key="1">
    <citation type="submission" date="2019-01" db="EMBL/GenBank/DDBJ databases">
        <title>Lacibacter sp. strain TTM-7.</title>
        <authorList>
            <person name="Chen W.-M."/>
        </authorList>
    </citation>
    <scope>NUCLEOTIDE SEQUENCE [LARGE SCALE GENOMIC DNA]</scope>
    <source>
        <strain evidence="1 2">TTM-7</strain>
    </source>
</reference>
<dbReference type="OrthoDB" id="418728at2"/>
<dbReference type="GO" id="GO:0016787">
    <property type="term" value="F:hydrolase activity"/>
    <property type="evidence" value="ECO:0007669"/>
    <property type="project" value="UniProtKB-KW"/>
</dbReference>
<comment type="caution">
    <text evidence="1">The sequence shown here is derived from an EMBL/GenBank/DDBJ whole genome shotgun (WGS) entry which is preliminary data.</text>
</comment>
<gene>
    <name evidence="1" type="ORF">ESA94_01840</name>
</gene>
<name>A0A4Q1CLA0_9BACT</name>